<name>A0A0A9FTG9_ARUDO</name>
<accession>A0A0A9FTG9</accession>
<protein>
    <submittedName>
        <fullName evidence="1">Uncharacterized protein</fullName>
    </submittedName>
</protein>
<evidence type="ECO:0000313" key="1">
    <source>
        <dbReference type="EMBL" id="JAE13601.1"/>
    </source>
</evidence>
<dbReference type="EMBL" id="GBRH01184295">
    <property type="protein sequence ID" value="JAE13601.1"/>
    <property type="molecule type" value="Transcribed_RNA"/>
</dbReference>
<sequence>MLIFQGVDKIYRTNKETAYAVMLTQSDMLHHSMSAVE</sequence>
<organism evidence="1">
    <name type="scientific">Arundo donax</name>
    <name type="common">Giant reed</name>
    <name type="synonym">Donax arundinaceus</name>
    <dbReference type="NCBI Taxonomy" id="35708"/>
    <lineage>
        <taxon>Eukaryota</taxon>
        <taxon>Viridiplantae</taxon>
        <taxon>Streptophyta</taxon>
        <taxon>Embryophyta</taxon>
        <taxon>Tracheophyta</taxon>
        <taxon>Spermatophyta</taxon>
        <taxon>Magnoliopsida</taxon>
        <taxon>Liliopsida</taxon>
        <taxon>Poales</taxon>
        <taxon>Poaceae</taxon>
        <taxon>PACMAD clade</taxon>
        <taxon>Arundinoideae</taxon>
        <taxon>Arundineae</taxon>
        <taxon>Arundo</taxon>
    </lineage>
</organism>
<reference evidence="1" key="1">
    <citation type="submission" date="2014-09" db="EMBL/GenBank/DDBJ databases">
        <authorList>
            <person name="Magalhaes I.L.F."/>
            <person name="Oliveira U."/>
            <person name="Santos F.R."/>
            <person name="Vidigal T.H.D.A."/>
            <person name="Brescovit A.D."/>
            <person name="Santos A.J."/>
        </authorList>
    </citation>
    <scope>NUCLEOTIDE SEQUENCE</scope>
    <source>
        <tissue evidence="1">Shoot tissue taken approximately 20 cm above the soil surface</tissue>
    </source>
</reference>
<dbReference type="AlphaFoldDB" id="A0A0A9FTG9"/>
<proteinExistence type="predicted"/>
<reference evidence="1" key="2">
    <citation type="journal article" date="2015" name="Data Brief">
        <title>Shoot transcriptome of the giant reed, Arundo donax.</title>
        <authorList>
            <person name="Barrero R.A."/>
            <person name="Guerrero F.D."/>
            <person name="Moolhuijzen P."/>
            <person name="Goolsby J.A."/>
            <person name="Tidwell J."/>
            <person name="Bellgard S.E."/>
            <person name="Bellgard M.I."/>
        </authorList>
    </citation>
    <scope>NUCLEOTIDE SEQUENCE</scope>
    <source>
        <tissue evidence="1">Shoot tissue taken approximately 20 cm above the soil surface</tissue>
    </source>
</reference>